<dbReference type="Proteomes" id="UP000294894">
    <property type="component" value="Chromosome"/>
</dbReference>
<reference evidence="3 4" key="1">
    <citation type="submission" date="2019-03" db="EMBL/GenBank/DDBJ databases">
        <title>Three New Species of Nocardioides, Nocardioides euryhalodurans sp. nov., Nocardioides seonyuensis sp. nov. and Nocardioides eburneoflavus sp. nov., Iolated from Soil.</title>
        <authorList>
            <person name="Roh S.G."/>
            <person name="Lee C."/>
            <person name="Kim M.-K."/>
            <person name="Kim S.B."/>
        </authorList>
    </citation>
    <scope>NUCLEOTIDE SEQUENCE [LARGE SCALE GENOMIC DNA]</scope>
    <source>
        <strain evidence="3 4">MMS17-SY117</strain>
    </source>
</reference>
<dbReference type="InterPro" id="IPR000305">
    <property type="entry name" value="GIY-YIG_endonuc"/>
</dbReference>
<dbReference type="CDD" id="cd10434">
    <property type="entry name" value="GIY-YIG_UvrC_Cho"/>
    <property type="match status" value="1"/>
</dbReference>
<keyword evidence="1 3" id="KW-0540">Nuclease</keyword>
<sequence>MAHDSATRSASRWEEQRSFDQLGRPLRDLTFCVVDLETTGGSAAGGSRITEVGAVKVRGGEVLGEFQTLVNPHTEIPAFIAVLTGITNSMVSDAPPIESVLPAFLEFAEGCVLVAHNAPFDVGFLRHFAEQQGRPWPTFEVVDTAVLARRVITRDDAPNCKLSSLARVFNASTTPNHRALSDARATVDVLHGLMERLGGLGVHTLEELQTFSAKVSAAQRRKRHLAEKLPHSPGVYLFRDDAARVLYIGTSRDLRTRVRSYFTASETRTRMGEMVGLASEVTGIECATPLEAEVRELRLIAEHKPRYNRRSRFPEKVHFIKLTREPWPRLSLVRRVADDEADYLGPFSSKKVAEKCLSALHDTFPVRQCSDRLARRPSKAACVLAEMGRCLSPCDGSVDDTTYAAVVRQLRDSLLRRPDEVVDAINERMASLAADERFEEAGVHRDRLAAFIRATARTQRLSALTRCPEVIAARREDDGRWAVHVVRHGRLAAAGVIPSGTDAHAFVDALRLGAESVRPAPGPVPAATAEETERILRWLESPGIRLVDVDGEWTCPITGSTRHLALHDAVTQSRLSLVPFDERRSLAPTHRPAR</sequence>
<dbReference type="SUPFAM" id="SSF82771">
    <property type="entry name" value="GIY-YIG endonuclease"/>
    <property type="match status" value="1"/>
</dbReference>
<dbReference type="GO" id="GO:0009380">
    <property type="term" value="C:excinuclease repair complex"/>
    <property type="evidence" value="ECO:0007669"/>
    <property type="project" value="TreeGrafter"/>
</dbReference>
<dbReference type="GO" id="GO:0003887">
    <property type="term" value="F:DNA-directed DNA polymerase activity"/>
    <property type="evidence" value="ECO:0007669"/>
    <property type="project" value="InterPro"/>
</dbReference>
<keyword evidence="1 3" id="KW-0378">Hydrolase</keyword>
<dbReference type="PROSITE" id="PS50164">
    <property type="entry name" value="GIY_YIG"/>
    <property type="match status" value="1"/>
</dbReference>
<dbReference type="NCBIfam" id="TIGR00573">
    <property type="entry name" value="dnaq"/>
    <property type="match status" value="1"/>
</dbReference>
<keyword evidence="4" id="KW-1185">Reference proteome</keyword>
<dbReference type="NCBIfam" id="NF005907">
    <property type="entry name" value="PRK07883.1-5"/>
    <property type="match status" value="1"/>
</dbReference>
<proteinExistence type="predicted"/>
<dbReference type="PANTHER" id="PTHR30562">
    <property type="entry name" value="UVRC/OXIDOREDUCTASE"/>
    <property type="match status" value="1"/>
</dbReference>
<dbReference type="Gene3D" id="3.40.1440.10">
    <property type="entry name" value="GIY-YIG endonuclease"/>
    <property type="match status" value="1"/>
</dbReference>
<dbReference type="GO" id="GO:0006289">
    <property type="term" value="P:nucleotide-excision repair"/>
    <property type="evidence" value="ECO:0007669"/>
    <property type="project" value="InterPro"/>
</dbReference>
<evidence type="ECO:0000259" key="2">
    <source>
        <dbReference type="PROSITE" id="PS50164"/>
    </source>
</evidence>
<dbReference type="SUPFAM" id="SSF53098">
    <property type="entry name" value="Ribonuclease H-like"/>
    <property type="match status" value="1"/>
</dbReference>
<dbReference type="Pfam" id="PF00929">
    <property type="entry name" value="RNase_T"/>
    <property type="match status" value="1"/>
</dbReference>
<keyword evidence="1 3" id="KW-0269">Exonuclease</keyword>
<dbReference type="KEGG" id="noy:EXE57_19290"/>
<dbReference type="InterPro" id="IPR047296">
    <property type="entry name" value="GIY-YIG_UvrC_Cho"/>
</dbReference>
<dbReference type="FunFam" id="3.30.420.10:FF:000045">
    <property type="entry name" value="3'-5' exonuclease DinG"/>
    <property type="match status" value="1"/>
</dbReference>
<dbReference type="NCBIfam" id="NF005905">
    <property type="entry name" value="PRK07883.1-3"/>
    <property type="match status" value="1"/>
</dbReference>
<dbReference type="AlphaFoldDB" id="A0A4V1BEH1"/>
<gene>
    <name evidence="3" type="ORF">EXE57_19290</name>
</gene>
<dbReference type="CDD" id="cd06127">
    <property type="entry name" value="DEDDh"/>
    <property type="match status" value="1"/>
</dbReference>
<dbReference type="EMBL" id="CP038267">
    <property type="protein sequence ID" value="QBR94602.1"/>
    <property type="molecule type" value="Genomic_DNA"/>
</dbReference>
<dbReference type="PANTHER" id="PTHR30562:SF1">
    <property type="entry name" value="UVRABC SYSTEM PROTEIN C"/>
    <property type="match status" value="1"/>
</dbReference>
<evidence type="ECO:0000313" key="4">
    <source>
        <dbReference type="Proteomes" id="UP000294894"/>
    </source>
</evidence>
<protein>
    <submittedName>
        <fullName evidence="3">DEDD exonuclease domain-containing protein</fullName>
    </submittedName>
</protein>
<organism evidence="3 4">
    <name type="scientific">Nocardioides euryhalodurans</name>
    <dbReference type="NCBI Taxonomy" id="2518370"/>
    <lineage>
        <taxon>Bacteria</taxon>
        <taxon>Bacillati</taxon>
        <taxon>Actinomycetota</taxon>
        <taxon>Actinomycetes</taxon>
        <taxon>Propionibacteriales</taxon>
        <taxon>Nocardioidaceae</taxon>
        <taxon>Nocardioides</taxon>
    </lineage>
</organism>
<dbReference type="InterPro" id="IPR013520">
    <property type="entry name" value="Ribonucl_H"/>
</dbReference>
<dbReference type="InterPro" id="IPR036397">
    <property type="entry name" value="RNaseH_sf"/>
</dbReference>
<dbReference type="OrthoDB" id="9803913at2"/>
<dbReference type="InterPro" id="IPR035901">
    <property type="entry name" value="GIY-YIG_endonuc_sf"/>
</dbReference>
<dbReference type="InterPro" id="IPR050066">
    <property type="entry name" value="UvrABC_protein_C"/>
</dbReference>
<evidence type="ECO:0000313" key="3">
    <source>
        <dbReference type="EMBL" id="QBR94602.1"/>
    </source>
</evidence>
<dbReference type="Pfam" id="PF01541">
    <property type="entry name" value="GIY-YIG"/>
    <property type="match status" value="1"/>
</dbReference>
<name>A0A4V1BEH1_9ACTN</name>
<dbReference type="GO" id="GO:0003677">
    <property type="term" value="F:DNA binding"/>
    <property type="evidence" value="ECO:0007669"/>
    <property type="project" value="InterPro"/>
</dbReference>
<dbReference type="SMART" id="SM00479">
    <property type="entry name" value="EXOIII"/>
    <property type="match status" value="1"/>
</dbReference>
<dbReference type="GO" id="GO:0006260">
    <property type="term" value="P:DNA replication"/>
    <property type="evidence" value="ECO:0007669"/>
    <property type="project" value="InterPro"/>
</dbReference>
<accession>A0A4V1BEH1</accession>
<dbReference type="InterPro" id="IPR006054">
    <property type="entry name" value="DnaQ"/>
</dbReference>
<feature type="domain" description="GIY-YIG" evidence="2">
    <location>
        <begin position="231"/>
        <end position="309"/>
    </location>
</feature>
<dbReference type="Gene3D" id="3.30.420.10">
    <property type="entry name" value="Ribonuclease H-like superfamily/Ribonuclease H"/>
    <property type="match status" value="1"/>
</dbReference>
<evidence type="ECO:0000256" key="1">
    <source>
        <dbReference type="ARBA" id="ARBA00022839"/>
    </source>
</evidence>
<dbReference type="InterPro" id="IPR012337">
    <property type="entry name" value="RNaseH-like_sf"/>
</dbReference>
<dbReference type="SMART" id="SM00465">
    <property type="entry name" value="GIYc"/>
    <property type="match status" value="1"/>
</dbReference>
<dbReference type="GO" id="GO:0004527">
    <property type="term" value="F:exonuclease activity"/>
    <property type="evidence" value="ECO:0007669"/>
    <property type="project" value="UniProtKB-KW"/>
</dbReference>